<gene>
    <name evidence="2" type="ORF">COB20_15515</name>
</gene>
<feature type="transmembrane region" description="Helical" evidence="1">
    <location>
        <begin position="71"/>
        <end position="95"/>
    </location>
</feature>
<feature type="transmembrane region" description="Helical" evidence="1">
    <location>
        <begin position="7"/>
        <end position="30"/>
    </location>
</feature>
<dbReference type="AlphaFoldDB" id="A0A2A4WW70"/>
<reference evidence="3" key="1">
    <citation type="submission" date="2017-08" db="EMBL/GenBank/DDBJ databases">
        <title>A dynamic microbial community with high functional redundancy inhabits the cold, oxic subseafloor aquifer.</title>
        <authorList>
            <person name="Tully B.J."/>
            <person name="Wheat C.G."/>
            <person name="Glazer B.T."/>
            <person name="Huber J.A."/>
        </authorList>
    </citation>
    <scope>NUCLEOTIDE SEQUENCE [LARGE SCALE GENOMIC DNA]</scope>
</reference>
<comment type="caution">
    <text evidence="2">The sequence shown here is derived from an EMBL/GenBank/DDBJ whole genome shotgun (WGS) entry which is preliminary data.</text>
</comment>
<dbReference type="EMBL" id="NVUL01000108">
    <property type="protein sequence ID" value="PCI74075.1"/>
    <property type="molecule type" value="Genomic_DNA"/>
</dbReference>
<accession>A0A2A4WW70</accession>
<sequence>MRNFLLTIFWISSVGNVIQFLIMVSAGWLIFSGNYSFFELNVTVFVTQVAPWLQWIEAIIIALLGDLGRWILSIPIFIISPIKFIAGAVIGWWAYSTAKNIPVEADST</sequence>
<feature type="transmembrane region" description="Helical" evidence="1">
    <location>
        <begin position="42"/>
        <end position="64"/>
    </location>
</feature>
<protein>
    <recommendedName>
        <fullName evidence="4">DUF2523 domain-containing protein</fullName>
    </recommendedName>
</protein>
<keyword evidence="1" id="KW-0472">Membrane</keyword>
<keyword evidence="1" id="KW-1133">Transmembrane helix</keyword>
<evidence type="ECO:0000313" key="3">
    <source>
        <dbReference type="Proteomes" id="UP000218767"/>
    </source>
</evidence>
<evidence type="ECO:0000313" key="2">
    <source>
        <dbReference type="EMBL" id="PCI74075.1"/>
    </source>
</evidence>
<organism evidence="2 3">
    <name type="scientific">SAR86 cluster bacterium</name>
    <dbReference type="NCBI Taxonomy" id="2030880"/>
    <lineage>
        <taxon>Bacteria</taxon>
        <taxon>Pseudomonadati</taxon>
        <taxon>Pseudomonadota</taxon>
        <taxon>Gammaproteobacteria</taxon>
        <taxon>SAR86 cluster</taxon>
    </lineage>
</organism>
<name>A0A2A4WW70_9GAMM</name>
<dbReference type="Proteomes" id="UP000218767">
    <property type="component" value="Unassembled WGS sequence"/>
</dbReference>
<evidence type="ECO:0000256" key="1">
    <source>
        <dbReference type="SAM" id="Phobius"/>
    </source>
</evidence>
<evidence type="ECO:0008006" key="4">
    <source>
        <dbReference type="Google" id="ProtNLM"/>
    </source>
</evidence>
<keyword evidence="1" id="KW-0812">Transmembrane</keyword>
<proteinExistence type="predicted"/>